<protein>
    <submittedName>
        <fullName evidence="2">Uncharacterized protein</fullName>
    </submittedName>
</protein>
<dbReference type="OrthoDB" id="1914453at2759"/>
<sequence length="257" mass="29039">MLDHIYSLSFVSKLCGGSPSTLRLIATGYGVITYSSAIGGLLPAALRIGTRLTKCHPYICNSLSLVELLLQNTKTTGRRLGRSAKRNISTLGNRNLDNKDPPETIGSGTSSEDEDRDQNQVKPFTPKMRVRTVVDQFQEALSYAAANNREILLTTSKQIGIGYYGRLLHVMKTDKERHSFGNSYRQESIHPLLFLKNKLIYDDKESIIDAAVWNDDLIQMQNQRREKKILTFVRSTLNRDLRLTVYSAMQYRCANCT</sequence>
<dbReference type="PANTHER" id="PTHR35686:SF1">
    <property type="entry name" value="KINETOCHORE PROTEIN"/>
    <property type="match status" value="1"/>
</dbReference>
<comment type="caution">
    <text evidence="2">The sequence shown here is derived from an EMBL/GenBank/DDBJ whole genome shotgun (WGS) entry which is preliminary data.</text>
</comment>
<dbReference type="EMBL" id="JAMYWD010000012">
    <property type="protein sequence ID" value="KAJ4950942.1"/>
    <property type="molecule type" value="Genomic_DNA"/>
</dbReference>
<proteinExistence type="predicted"/>
<accession>A0A9Q0JTH7</accession>
<name>A0A9Q0JTH7_9MAGN</name>
<reference evidence="2" key="1">
    <citation type="journal article" date="2023" name="Plant J.">
        <title>The genome of the king protea, Protea cynaroides.</title>
        <authorList>
            <person name="Chang J."/>
            <person name="Duong T.A."/>
            <person name="Schoeman C."/>
            <person name="Ma X."/>
            <person name="Roodt D."/>
            <person name="Barker N."/>
            <person name="Li Z."/>
            <person name="Van de Peer Y."/>
            <person name="Mizrachi E."/>
        </authorList>
    </citation>
    <scope>NUCLEOTIDE SEQUENCE</scope>
    <source>
        <tissue evidence="2">Young leaves</tissue>
    </source>
</reference>
<evidence type="ECO:0000313" key="2">
    <source>
        <dbReference type="EMBL" id="KAJ4950942.1"/>
    </source>
</evidence>
<organism evidence="2 3">
    <name type="scientific">Protea cynaroides</name>
    <dbReference type="NCBI Taxonomy" id="273540"/>
    <lineage>
        <taxon>Eukaryota</taxon>
        <taxon>Viridiplantae</taxon>
        <taxon>Streptophyta</taxon>
        <taxon>Embryophyta</taxon>
        <taxon>Tracheophyta</taxon>
        <taxon>Spermatophyta</taxon>
        <taxon>Magnoliopsida</taxon>
        <taxon>Proteales</taxon>
        <taxon>Proteaceae</taxon>
        <taxon>Protea</taxon>
    </lineage>
</organism>
<dbReference type="PANTHER" id="PTHR35686">
    <property type="entry name" value="KINETOCHORE PROTEIN"/>
    <property type="match status" value="1"/>
</dbReference>
<dbReference type="AlphaFoldDB" id="A0A9Q0JTH7"/>
<evidence type="ECO:0000256" key="1">
    <source>
        <dbReference type="SAM" id="MobiDB-lite"/>
    </source>
</evidence>
<feature type="compositionally biased region" description="Polar residues" evidence="1">
    <location>
        <begin position="86"/>
        <end position="95"/>
    </location>
</feature>
<feature type="region of interest" description="Disordered" evidence="1">
    <location>
        <begin position="80"/>
        <end position="123"/>
    </location>
</feature>
<dbReference type="Proteomes" id="UP001141806">
    <property type="component" value="Unassembled WGS sequence"/>
</dbReference>
<evidence type="ECO:0000313" key="3">
    <source>
        <dbReference type="Proteomes" id="UP001141806"/>
    </source>
</evidence>
<keyword evidence="3" id="KW-1185">Reference proteome</keyword>
<gene>
    <name evidence="2" type="ORF">NE237_027774</name>
</gene>